<dbReference type="InterPro" id="IPR016084">
    <property type="entry name" value="Haem_Oase-like_multi-hlx"/>
</dbReference>
<dbReference type="EMBL" id="JABWDY010023299">
    <property type="protein sequence ID" value="KAF5191040.1"/>
    <property type="molecule type" value="Genomic_DNA"/>
</dbReference>
<keyword evidence="7" id="KW-0732">Signal</keyword>
<dbReference type="PANTHER" id="PTHR35703">
    <property type="entry name" value="HEME OXYGENASE 1, CHLOROPLASTIC-RELATED"/>
    <property type="match status" value="1"/>
</dbReference>
<dbReference type="GO" id="GO:0015979">
    <property type="term" value="P:photosynthesis"/>
    <property type="evidence" value="ECO:0007669"/>
    <property type="project" value="UniProtKB-KW"/>
</dbReference>
<evidence type="ECO:0000313" key="9">
    <source>
        <dbReference type="Proteomes" id="UP000554482"/>
    </source>
</evidence>
<dbReference type="CDD" id="cd19165">
    <property type="entry name" value="HemeO"/>
    <property type="match status" value="1"/>
</dbReference>
<keyword evidence="4" id="KW-0602">Photosynthesis</keyword>
<gene>
    <name evidence="8" type="ORF">FRX31_019373</name>
</gene>
<evidence type="ECO:0000256" key="5">
    <source>
        <dbReference type="ARBA" id="ARBA00022640"/>
    </source>
</evidence>
<keyword evidence="5" id="KW-0934">Plastid</keyword>
<keyword evidence="3" id="KW-0150">Chloroplast</keyword>
<comment type="caution">
    <text evidence="8">The sequence shown here is derived from an EMBL/GenBank/DDBJ whole genome shotgun (WGS) entry which is preliminary data.</text>
</comment>
<dbReference type="Gene3D" id="1.20.910.10">
    <property type="entry name" value="Heme oxygenase-like"/>
    <property type="match status" value="1"/>
</dbReference>
<dbReference type="InterPro" id="IPR016053">
    <property type="entry name" value="Haem_Oase-like"/>
</dbReference>
<feature type="chain" id="PRO_5029877691" evidence="7">
    <location>
        <begin position="16"/>
        <end position="124"/>
    </location>
</feature>
<comment type="similarity">
    <text evidence="2">Belongs to the heme oxygenase family.</text>
</comment>
<dbReference type="SUPFAM" id="SSF48613">
    <property type="entry name" value="Heme oxygenase-like"/>
    <property type="match status" value="1"/>
</dbReference>
<evidence type="ECO:0000256" key="7">
    <source>
        <dbReference type="SAM" id="SignalP"/>
    </source>
</evidence>
<dbReference type="GO" id="GO:0006788">
    <property type="term" value="P:heme oxidation"/>
    <property type="evidence" value="ECO:0007669"/>
    <property type="project" value="InterPro"/>
</dbReference>
<evidence type="ECO:0000256" key="6">
    <source>
        <dbReference type="ARBA" id="ARBA00022946"/>
    </source>
</evidence>
<dbReference type="GO" id="GO:0004392">
    <property type="term" value="F:heme oxygenase (decyclizing) activity"/>
    <property type="evidence" value="ECO:0007669"/>
    <property type="project" value="InterPro"/>
</dbReference>
<dbReference type="InterPro" id="IPR002051">
    <property type="entry name" value="Haem_Oase"/>
</dbReference>
<feature type="signal peptide" evidence="7">
    <location>
        <begin position="1"/>
        <end position="15"/>
    </location>
</feature>
<organism evidence="8 9">
    <name type="scientific">Thalictrum thalictroides</name>
    <name type="common">Rue-anemone</name>
    <name type="synonym">Anemone thalictroides</name>
    <dbReference type="NCBI Taxonomy" id="46969"/>
    <lineage>
        <taxon>Eukaryota</taxon>
        <taxon>Viridiplantae</taxon>
        <taxon>Streptophyta</taxon>
        <taxon>Embryophyta</taxon>
        <taxon>Tracheophyta</taxon>
        <taxon>Spermatophyta</taxon>
        <taxon>Magnoliopsida</taxon>
        <taxon>Ranunculales</taxon>
        <taxon>Ranunculaceae</taxon>
        <taxon>Thalictroideae</taxon>
        <taxon>Thalictrum</taxon>
    </lineage>
</organism>
<name>A0A7J6W3E9_THATH</name>
<proteinExistence type="inferred from homology"/>
<dbReference type="GO" id="GO:0010024">
    <property type="term" value="P:phytochromobilin biosynthetic process"/>
    <property type="evidence" value="ECO:0007669"/>
    <property type="project" value="TreeGrafter"/>
</dbReference>
<feature type="non-terminal residue" evidence="8">
    <location>
        <position position="1"/>
    </location>
</feature>
<dbReference type="Proteomes" id="UP000554482">
    <property type="component" value="Unassembled WGS sequence"/>
</dbReference>
<dbReference type="AlphaFoldDB" id="A0A7J6W3E9"/>
<evidence type="ECO:0000256" key="1">
    <source>
        <dbReference type="ARBA" id="ARBA00004229"/>
    </source>
</evidence>
<evidence type="ECO:0000256" key="2">
    <source>
        <dbReference type="ARBA" id="ARBA00006134"/>
    </source>
</evidence>
<evidence type="ECO:0000256" key="4">
    <source>
        <dbReference type="ARBA" id="ARBA00022531"/>
    </source>
</evidence>
<accession>A0A7J6W3E9</accession>
<keyword evidence="6" id="KW-0809">Transit peptide</keyword>
<reference evidence="8 9" key="1">
    <citation type="submission" date="2020-06" db="EMBL/GenBank/DDBJ databases">
        <title>Transcriptomic and genomic resources for Thalictrum thalictroides and T. hernandezii: Facilitating candidate gene discovery in an emerging model plant lineage.</title>
        <authorList>
            <person name="Arias T."/>
            <person name="Riano-Pachon D.M."/>
            <person name="Di Stilio V.S."/>
        </authorList>
    </citation>
    <scope>NUCLEOTIDE SEQUENCE [LARGE SCALE GENOMIC DNA]</scope>
    <source>
        <strain evidence="9">cv. WT478/WT964</strain>
        <tissue evidence="8">Leaves</tissue>
    </source>
</reference>
<evidence type="ECO:0000256" key="3">
    <source>
        <dbReference type="ARBA" id="ARBA00022528"/>
    </source>
</evidence>
<comment type="subcellular location">
    <subcellularLocation>
        <location evidence="1">Plastid</location>
        <location evidence="1">Chloroplast</location>
    </subcellularLocation>
</comment>
<protein>
    <submittedName>
        <fullName evidence="8">Heme oxygenase 1 protein</fullName>
    </submittedName>
</protein>
<dbReference type="OrthoDB" id="652091at2759"/>
<evidence type="ECO:0000313" key="8">
    <source>
        <dbReference type="EMBL" id="KAF5191040.1"/>
    </source>
</evidence>
<sequence>MLMLLSFGFLLPTDAYFRKTDLERSEVLSKDIELIHQQDLVIPQPSSPGVSYARYLEELAEKSAPMFLCHFYNIYFAHISGGQVIAKQVSEKLLDGRELEFCRWEGDELELLKDVRDKLNQIGE</sequence>
<dbReference type="PANTHER" id="PTHR35703:SF1">
    <property type="entry name" value="INACTIVE HEME OXYGENASE 2, CHLOROPLASTIC-RELATED"/>
    <property type="match status" value="1"/>
</dbReference>
<dbReference type="GO" id="GO:0009507">
    <property type="term" value="C:chloroplast"/>
    <property type="evidence" value="ECO:0007669"/>
    <property type="project" value="UniProtKB-SubCell"/>
</dbReference>
<keyword evidence="9" id="KW-1185">Reference proteome</keyword>
<dbReference type="InterPro" id="IPR016951">
    <property type="entry name" value="Haem_Oase_decyc_pln"/>
</dbReference>
<dbReference type="Pfam" id="PF01126">
    <property type="entry name" value="Heme_oxygenase"/>
    <property type="match status" value="1"/>
</dbReference>